<evidence type="ECO:0000313" key="1">
    <source>
        <dbReference type="EMBL" id="MDI1490323.1"/>
    </source>
</evidence>
<sequence length="367" mass="40509">MYGADASAQLERDLLSSIQDGLRTKRPILVHVNADTTWLLQLPYPPGAPRPPNRSRFNILLDPWLKGSQSDVAAWFSSQWHTINSCVPSIAELNRVIYETEELEGGRYPGAKTTSCMEVPNRIDAVIVSHEFTDHCHKQTLHEIHPATPIIATNAGAGGAANLIKSWRYFDTVLETPPFSENVSNWHTTSSWPLPDWIGISRIVSASDVLNYHSAVLIAFRLNRVPSGEGQGLSQDAEAEAVIYTPHGISGPDLRCVKAANPPIRTLALLHGLHDIRISVKQLNLGAHNGLQAQRMCRAKYWIGTHDEIKHAGGFVKTVLHRKILTLKDALLAERKEKTEIKPADELIEMADVSFADLGSGESLILL</sequence>
<reference evidence="1" key="1">
    <citation type="journal article" date="2023" name="Genome Biol. Evol.">
        <title>First Whole Genome Sequence and Flow Cytometry Genome Size Data for the Lichen-Forming Fungus Ramalina farinacea (Ascomycota).</title>
        <authorList>
            <person name="Llewellyn T."/>
            <person name="Mian S."/>
            <person name="Hill R."/>
            <person name="Leitch I.J."/>
            <person name="Gaya E."/>
        </authorList>
    </citation>
    <scope>NUCLEOTIDE SEQUENCE</scope>
    <source>
        <strain evidence="1">LIQ254RAFAR</strain>
    </source>
</reference>
<evidence type="ECO:0000313" key="2">
    <source>
        <dbReference type="Proteomes" id="UP001161017"/>
    </source>
</evidence>
<dbReference type="EMBL" id="JAPUFD010000011">
    <property type="protein sequence ID" value="MDI1490323.1"/>
    <property type="molecule type" value="Genomic_DNA"/>
</dbReference>
<protein>
    <submittedName>
        <fullName evidence="1">Uncharacterized protein</fullName>
    </submittedName>
</protein>
<organism evidence="1 2">
    <name type="scientific">Ramalina farinacea</name>
    <dbReference type="NCBI Taxonomy" id="258253"/>
    <lineage>
        <taxon>Eukaryota</taxon>
        <taxon>Fungi</taxon>
        <taxon>Dikarya</taxon>
        <taxon>Ascomycota</taxon>
        <taxon>Pezizomycotina</taxon>
        <taxon>Lecanoromycetes</taxon>
        <taxon>OSLEUM clade</taxon>
        <taxon>Lecanoromycetidae</taxon>
        <taxon>Lecanorales</taxon>
        <taxon>Lecanorineae</taxon>
        <taxon>Ramalinaceae</taxon>
        <taxon>Ramalina</taxon>
    </lineage>
</organism>
<dbReference type="AlphaFoldDB" id="A0AA43TWB6"/>
<dbReference type="Proteomes" id="UP001161017">
    <property type="component" value="Unassembled WGS sequence"/>
</dbReference>
<dbReference type="PANTHER" id="PTHR36142">
    <property type="entry name" value="METALLO-HYDROLASE/OXIDOREDUCTASE SUPERFAMILY PROTEIN"/>
    <property type="match status" value="1"/>
</dbReference>
<dbReference type="PANTHER" id="PTHR36142:SF2">
    <property type="entry name" value="METALLO-HYDROLASE_OXIDOREDUCTASE SUPERFAMILY PROTEIN"/>
    <property type="match status" value="1"/>
</dbReference>
<keyword evidence="2" id="KW-1185">Reference proteome</keyword>
<dbReference type="Gene3D" id="3.60.15.10">
    <property type="entry name" value="Ribonuclease Z/Hydroxyacylglutathione hydrolase-like"/>
    <property type="match status" value="1"/>
</dbReference>
<name>A0AA43TWB6_9LECA</name>
<comment type="caution">
    <text evidence="1">The sequence shown here is derived from an EMBL/GenBank/DDBJ whole genome shotgun (WGS) entry which is preliminary data.</text>
</comment>
<gene>
    <name evidence="1" type="ORF">OHK93_001523</name>
</gene>
<dbReference type="InterPro" id="IPR036866">
    <property type="entry name" value="RibonucZ/Hydroxyglut_hydro"/>
</dbReference>
<proteinExistence type="predicted"/>
<accession>A0AA43TWB6</accession>